<keyword evidence="8" id="KW-0479">Metal-binding</keyword>
<name>A0A9P7URF4_9AGAR</name>
<dbReference type="GO" id="GO:0016020">
    <property type="term" value="C:membrane"/>
    <property type="evidence" value="ECO:0007669"/>
    <property type="project" value="UniProtKB-SubCell"/>
</dbReference>
<dbReference type="RefSeq" id="XP_043008182.1">
    <property type="nucleotide sequence ID" value="XM_043152899.1"/>
</dbReference>
<evidence type="ECO:0000256" key="18">
    <source>
        <dbReference type="PROSITE-ProRule" id="PRU00134"/>
    </source>
</evidence>
<evidence type="ECO:0000256" key="10">
    <source>
        <dbReference type="ARBA" id="ARBA00022777"/>
    </source>
</evidence>
<comment type="catalytic activity">
    <reaction evidence="17">
        <text>phytol + CTP = phytyl phosphate + CDP + H(+)</text>
        <dbReference type="Rhea" id="RHEA:38055"/>
        <dbReference type="ChEBI" id="CHEBI:15378"/>
        <dbReference type="ChEBI" id="CHEBI:17327"/>
        <dbReference type="ChEBI" id="CHEBI:37563"/>
        <dbReference type="ChEBI" id="CHEBI:58069"/>
        <dbReference type="ChEBI" id="CHEBI:75483"/>
        <dbReference type="EC" id="2.7.1.182"/>
    </reaction>
</comment>
<evidence type="ECO:0000256" key="3">
    <source>
        <dbReference type="ARBA" id="ARBA00010794"/>
    </source>
</evidence>
<gene>
    <name evidence="20" type="ORF">E1B28_008113</name>
</gene>
<evidence type="ECO:0000313" key="21">
    <source>
        <dbReference type="Proteomes" id="UP001049176"/>
    </source>
</evidence>
<comment type="subcellular location">
    <subcellularLocation>
        <location evidence="1">Membrane</location>
        <topology evidence="1">Multi-pass membrane protein</topology>
    </subcellularLocation>
    <subcellularLocation>
        <location evidence="2">Plastid</location>
        <location evidence="2">Chloroplast</location>
    </subcellularLocation>
</comment>
<sequence length="604" mass="68522">MSGRRLEKMISQIEAHRDAGQVKARAALAQFNHMSVTQICDSFMGIKLPSSIKPKSLHSPILDQPSNRVLNALAAFGTSFVKGQIPAEHARSLWPKVFAWAALFIRDIVLVQLNDNDASVPADLPPVQMKEKVIWVLCSVFWVGTSSNSLSDRSTLYELAFKSIPTFVPLALELCVYLAATDHLASYAMWEQVRLLSSMNSTGEKQLDASCKQLLLPGSRYDIATISMHTLDNRLEKPFDPYTVRESLSLIQRMLSERIQQEVGGDNPQHLRWQGLICKIIRILSRSTSFLSEEWRATHRDEIMAIVECMGLGTNLLQLLLHAGKGPSWASKALDEKLLVVIAKLPATFSSEKGRLGLTLGEFYSMLLSTLRPFTLYRPVLRRVFRNLTLINSSRSLQYRSGSENSMLNAILAFEQKARSTKLDMENFDNYRIKTGKMSCSNANCTSLSNEAKFLKRCSQCHVAMYCSRECQKEDWSQKHRTECRNFTTLKDGYGYHVSHLDELFVRNLVNTMIRDDYLNNPEKFQPGSSRGKDLVSFYMLDEDPPRYGIEIIEHAEKYIKMILPPEGYGQFLKLNQKPRNKTDILVLVILPGSSSLFYIHSLL</sequence>
<keyword evidence="9 18" id="KW-0863">Zinc-finger</keyword>
<dbReference type="SUPFAM" id="SSF144232">
    <property type="entry name" value="HIT/MYND zinc finger-like"/>
    <property type="match status" value="1"/>
</dbReference>
<dbReference type="AlphaFoldDB" id="A0A9P7URF4"/>
<feature type="domain" description="MYND-type" evidence="19">
    <location>
        <begin position="445"/>
        <end position="484"/>
    </location>
</feature>
<dbReference type="EC" id="2.7.1.182" evidence="16"/>
<comment type="pathway">
    <text evidence="15">Cofactor biosynthesis; tocopherol biosynthesis.</text>
</comment>
<keyword evidence="14" id="KW-0472">Membrane</keyword>
<keyword evidence="12" id="KW-0809">Transit peptide</keyword>
<dbReference type="OrthoDB" id="3202243at2759"/>
<protein>
    <recommendedName>
        <fullName evidence="16">phytol kinase</fullName>
        <ecNumber evidence="16">2.7.1.182</ecNumber>
    </recommendedName>
</protein>
<comment type="similarity">
    <text evidence="3">Belongs to the polyprenol kinase family.</text>
</comment>
<dbReference type="GO" id="GO:0008270">
    <property type="term" value="F:zinc ion binding"/>
    <property type="evidence" value="ECO:0007669"/>
    <property type="project" value="UniProtKB-KW"/>
</dbReference>
<dbReference type="GO" id="GO:0010276">
    <property type="term" value="F:phytol kinase activity"/>
    <property type="evidence" value="ECO:0007669"/>
    <property type="project" value="UniProtKB-EC"/>
</dbReference>
<evidence type="ECO:0000256" key="5">
    <source>
        <dbReference type="ARBA" id="ARBA00022640"/>
    </source>
</evidence>
<dbReference type="PANTHER" id="PTHR32523">
    <property type="entry name" value="PHYTOL KINASE 1, CHLOROPLASTIC"/>
    <property type="match status" value="1"/>
</dbReference>
<keyword evidence="5" id="KW-0934">Plastid</keyword>
<dbReference type="Proteomes" id="UP001049176">
    <property type="component" value="Chromosome 5"/>
</dbReference>
<keyword evidence="4" id="KW-0150">Chloroplast</keyword>
<evidence type="ECO:0000256" key="15">
    <source>
        <dbReference type="ARBA" id="ARBA00024015"/>
    </source>
</evidence>
<reference evidence="20" key="1">
    <citation type="journal article" date="2021" name="Genome Biol. Evol.">
        <title>The assembled and annotated genome of the fairy-ring fungus Marasmius oreades.</title>
        <authorList>
            <person name="Hiltunen M."/>
            <person name="Ament-Velasquez S.L."/>
            <person name="Johannesson H."/>
        </authorList>
    </citation>
    <scope>NUCLEOTIDE SEQUENCE</scope>
    <source>
        <strain evidence="20">03SP1</strain>
    </source>
</reference>
<evidence type="ECO:0000256" key="9">
    <source>
        <dbReference type="ARBA" id="ARBA00022771"/>
    </source>
</evidence>
<keyword evidence="11" id="KW-0862">Zinc</keyword>
<keyword evidence="7" id="KW-0812">Transmembrane</keyword>
<proteinExistence type="inferred from homology"/>
<evidence type="ECO:0000256" key="16">
    <source>
        <dbReference type="ARBA" id="ARBA00039024"/>
    </source>
</evidence>
<evidence type="ECO:0000256" key="8">
    <source>
        <dbReference type="ARBA" id="ARBA00022723"/>
    </source>
</evidence>
<keyword evidence="10" id="KW-0418">Kinase</keyword>
<evidence type="ECO:0000256" key="17">
    <source>
        <dbReference type="ARBA" id="ARBA00048889"/>
    </source>
</evidence>
<keyword evidence="13" id="KW-1133">Transmembrane helix</keyword>
<evidence type="ECO:0000256" key="4">
    <source>
        <dbReference type="ARBA" id="ARBA00022528"/>
    </source>
</evidence>
<dbReference type="EMBL" id="CM032185">
    <property type="protein sequence ID" value="KAG7091712.1"/>
    <property type="molecule type" value="Genomic_DNA"/>
</dbReference>
<dbReference type="GeneID" id="66077189"/>
<evidence type="ECO:0000256" key="11">
    <source>
        <dbReference type="ARBA" id="ARBA00022833"/>
    </source>
</evidence>
<organism evidence="20 21">
    <name type="scientific">Marasmius oreades</name>
    <name type="common">fairy-ring Marasmius</name>
    <dbReference type="NCBI Taxonomy" id="181124"/>
    <lineage>
        <taxon>Eukaryota</taxon>
        <taxon>Fungi</taxon>
        <taxon>Dikarya</taxon>
        <taxon>Basidiomycota</taxon>
        <taxon>Agaricomycotina</taxon>
        <taxon>Agaricomycetes</taxon>
        <taxon>Agaricomycetidae</taxon>
        <taxon>Agaricales</taxon>
        <taxon>Marasmiineae</taxon>
        <taxon>Marasmiaceae</taxon>
        <taxon>Marasmius</taxon>
    </lineage>
</organism>
<evidence type="ECO:0000256" key="1">
    <source>
        <dbReference type="ARBA" id="ARBA00004141"/>
    </source>
</evidence>
<dbReference type="KEGG" id="more:E1B28_008113"/>
<comment type="caution">
    <text evidence="20">The sequence shown here is derived from an EMBL/GenBank/DDBJ whole genome shotgun (WGS) entry which is preliminary data.</text>
</comment>
<evidence type="ECO:0000256" key="7">
    <source>
        <dbReference type="ARBA" id="ARBA00022692"/>
    </source>
</evidence>
<evidence type="ECO:0000256" key="12">
    <source>
        <dbReference type="ARBA" id="ARBA00022946"/>
    </source>
</evidence>
<dbReference type="InterPro" id="IPR039606">
    <property type="entry name" value="Phytol/farnesol_kinase"/>
</dbReference>
<dbReference type="Pfam" id="PF01753">
    <property type="entry name" value="zf-MYND"/>
    <property type="match status" value="1"/>
</dbReference>
<dbReference type="PANTHER" id="PTHR32523:SF8">
    <property type="entry name" value="DOLICHOL KINASE"/>
    <property type="match status" value="1"/>
</dbReference>
<dbReference type="Gene3D" id="6.10.140.2220">
    <property type="match status" value="1"/>
</dbReference>
<evidence type="ECO:0000313" key="20">
    <source>
        <dbReference type="EMBL" id="KAG7091712.1"/>
    </source>
</evidence>
<dbReference type="InterPro" id="IPR002893">
    <property type="entry name" value="Znf_MYND"/>
</dbReference>
<keyword evidence="6" id="KW-0808">Transferase</keyword>
<evidence type="ECO:0000256" key="14">
    <source>
        <dbReference type="ARBA" id="ARBA00023136"/>
    </source>
</evidence>
<dbReference type="PROSITE" id="PS50865">
    <property type="entry name" value="ZF_MYND_2"/>
    <property type="match status" value="1"/>
</dbReference>
<keyword evidence="21" id="KW-1185">Reference proteome</keyword>
<evidence type="ECO:0000256" key="6">
    <source>
        <dbReference type="ARBA" id="ARBA00022679"/>
    </source>
</evidence>
<accession>A0A9P7URF4</accession>
<evidence type="ECO:0000256" key="13">
    <source>
        <dbReference type="ARBA" id="ARBA00022989"/>
    </source>
</evidence>
<evidence type="ECO:0000256" key="2">
    <source>
        <dbReference type="ARBA" id="ARBA00004229"/>
    </source>
</evidence>
<evidence type="ECO:0000259" key="19">
    <source>
        <dbReference type="PROSITE" id="PS50865"/>
    </source>
</evidence>